<sequence length="179" mass="19845">MSAVKQRIVYCSVAAVLTLVSQLYPNSLRTSQEGLKLLSGYEDCTLSSYSDSVGVPTCGIGHTKGVRMGTIATPEKVAQWFVEDVLEAEQCVIRYFNGVEMPQPVFDSTVSLVYNVGCYGARWNTKLNKPTSIARYSRAGDWMGTCEHLADFRKAGGKVIQGLVNRRAKEQAWCLTYRQ</sequence>
<evidence type="ECO:0000256" key="4">
    <source>
        <dbReference type="ARBA" id="ARBA00022638"/>
    </source>
</evidence>
<feature type="active site" description="Proton donor/acceptor" evidence="9">
    <location>
        <position position="42"/>
    </location>
</feature>
<evidence type="ECO:0000256" key="7">
    <source>
        <dbReference type="ARBA" id="ARBA00023142"/>
    </source>
</evidence>
<feature type="active site" description="Proton donor/acceptor" evidence="9">
    <location>
        <position position="51"/>
    </location>
</feature>
<dbReference type="Pfam" id="PF00959">
    <property type="entry name" value="Phage_lysozyme"/>
    <property type="match status" value="1"/>
</dbReference>
<keyword evidence="12" id="KW-1185">Reference proteome</keyword>
<dbReference type="HAMAP" id="MF_04110">
    <property type="entry name" value="ENDOLYSIN_T4"/>
    <property type="match status" value="1"/>
</dbReference>
<evidence type="ECO:0000256" key="5">
    <source>
        <dbReference type="ARBA" id="ARBA00022801"/>
    </source>
</evidence>
<dbReference type="GO" id="GO:0016998">
    <property type="term" value="P:cell wall macromolecule catabolic process"/>
    <property type="evidence" value="ECO:0007669"/>
    <property type="project" value="InterPro"/>
</dbReference>
<dbReference type="GO" id="GO:0003796">
    <property type="term" value="F:lysozyme activity"/>
    <property type="evidence" value="ECO:0007669"/>
    <property type="project" value="UniProtKB-UniRule"/>
</dbReference>
<dbReference type="CDD" id="cd16901">
    <property type="entry name" value="lyz_P1"/>
    <property type="match status" value="1"/>
</dbReference>
<comment type="catalytic activity">
    <reaction evidence="1 9 10">
        <text>Hydrolysis of (1-&gt;4)-beta-linkages between N-acetylmuramic acid and N-acetyl-D-glucosamine residues in a peptidoglycan and between N-acetyl-D-glucosamine residues in chitodextrins.</text>
        <dbReference type="EC" id="3.2.1.17"/>
    </reaction>
</comment>
<keyword evidence="9" id="KW-1035">Host cytoplasm</keyword>
<dbReference type="Gene3D" id="1.10.530.40">
    <property type="match status" value="1"/>
</dbReference>
<dbReference type="GO" id="GO:0009253">
    <property type="term" value="P:peptidoglycan catabolic process"/>
    <property type="evidence" value="ECO:0007669"/>
    <property type="project" value="UniProtKB-UniRule"/>
</dbReference>
<dbReference type="GO" id="GO:0044659">
    <property type="term" value="P:viral release from host cell by cytolysis"/>
    <property type="evidence" value="ECO:0007669"/>
    <property type="project" value="UniProtKB-UniRule"/>
</dbReference>
<dbReference type="EMBL" id="MH179473">
    <property type="protein sequence ID" value="AWH15398.1"/>
    <property type="molecule type" value="Genomic_DNA"/>
</dbReference>
<evidence type="ECO:0000256" key="9">
    <source>
        <dbReference type="HAMAP-Rule" id="MF_04110"/>
    </source>
</evidence>
<evidence type="ECO:0000256" key="2">
    <source>
        <dbReference type="ARBA" id="ARBA00022529"/>
    </source>
</evidence>
<dbReference type="InterPro" id="IPR023346">
    <property type="entry name" value="Lysozyme-like_dom_sf"/>
</dbReference>
<evidence type="ECO:0000256" key="10">
    <source>
        <dbReference type="RuleBase" id="RU003788"/>
    </source>
</evidence>
<keyword evidence="2 9" id="KW-0929">Antimicrobial</keyword>
<dbReference type="SUPFAM" id="SSF53955">
    <property type="entry name" value="Lysozyme-like"/>
    <property type="match status" value="1"/>
</dbReference>
<dbReference type="GO" id="GO:0042742">
    <property type="term" value="P:defense response to bacterium"/>
    <property type="evidence" value="ECO:0007669"/>
    <property type="project" value="UniProtKB-KW"/>
</dbReference>
<name>A0A2S1PFQ6_9CAUD</name>
<evidence type="ECO:0000256" key="8">
    <source>
        <dbReference type="ARBA" id="ARBA00023295"/>
    </source>
</evidence>
<evidence type="ECO:0000256" key="1">
    <source>
        <dbReference type="ARBA" id="ARBA00000632"/>
    </source>
</evidence>
<dbReference type="PANTHER" id="PTHR38107:SF4">
    <property type="entry name" value="LYSOZYME"/>
    <property type="match status" value="1"/>
</dbReference>
<dbReference type="InterPro" id="IPR034690">
    <property type="entry name" value="Endolysin_T4_type"/>
</dbReference>
<comment type="similarity">
    <text evidence="9 10">Belongs to the glycosyl hydrolase 24 family.</text>
</comment>
<dbReference type="EC" id="3.2.1.17" evidence="9"/>
<dbReference type="Proteomes" id="UP000246930">
    <property type="component" value="Segment"/>
</dbReference>
<keyword evidence="6 9" id="KW-0204">Cytolysis</keyword>
<dbReference type="InterPro" id="IPR002196">
    <property type="entry name" value="Glyco_hydro_24"/>
</dbReference>
<protein>
    <recommendedName>
        <fullName evidence="9">Endolysin</fullName>
        <ecNumber evidence="9">3.2.1.17</ecNumber>
    </recommendedName>
    <alternativeName>
        <fullName evidence="9">Lysis protein</fullName>
    </alternativeName>
    <alternativeName>
        <fullName evidence="9">Lysozyme</fullName>
    </alternativeName>
    <alternativeName>
        <fullName evidence="9">Muramidase</fullName>
    </alternativeName>
</protein>
<comment type="function">
    <text evidence="9">Endolysin with lysozyme activity that degrades host peptidoglycans and participates with the holin and spanin proteins in the sequential events which lead to the programmed host cell lysis releasing the mature viral particles. Once the holin has permeabilized the host cell membrane, the endolysin can reach the periplasm and break down the peptidoglycan layer.</text>
</comment>
<dbReference type="InterPro" id="IPR023347">
    <property type="entry name" value="Lysozyme_dom_sf"/>
</dbReference>
<keyword evidence="4 9" id="KW-0081">Bacteriolytic enzyme</keyword>
<reference evidence="11" key="1">
    <citation type="submission" date="2018-03" db="EMBL/GenBank/DDBJ databases">
        <title>Complete genome sequences of new Aeromonas and Pseudomonas phages promising in phage therapy dedicated to aquaculture.</title>
        <authorList>
            <person name="Kolsut J."/>
            <person name="Wojcik E."/>
            <person name="Wojtasik A."/>
            <person name="Dastych J."/>
        </authorList>
    </citation>
    <scope>NUCLEOTIDE SEQUENCE [LARGE SCALE GENOMIC DNA]</scope>
</reference>
<keyword evidence="5 9" id="KW-0378">Hydrolase</keyword>
<comment type="subcellular location">
    <subcellularLocation>
        <location evidence="9">Host cytoplasm</location>
    </subcellularLocation>
    <text evidence="9">The endolysin is cytoplasmic, but can reach the periplasmic space with the help of the holins which disrupt the host cell membrane.</text>
</comment>
<accession>A0A2S1PFQ6</accession>
<keyword evidence="3 9" id="KW-1188">Viral release from host cell</keyword>
<dbReference type="KEGG" id="vg:54991722"/>
<dbReference type="GeneID" id="54991722"/>
<dbReference type="RefSeq" id="YP_009801211.1">
    <property type="nucleotide sequence ID" value="NC_047966.1"/>
</dbReference>
<proteinExistence type="inferred from homology"/>
<dbReference type="InterPro" id="IPR051018">
    <property type="entry name" value="Bacteriophage_GH24"/>
</dbReference>
<keyword evidence="7 9" id="KW-0578">Host cell lysis by virus</keyword>
<evidence type="ECO:0000313" key="12">
    <source>
        <dbReference type="Proteomes" id="UP000246930"/>
    </source>
</evidence>
<organism evidence="11 12">
    <name type="scientific">Aeromonas phage 25AhydR2PP</name>
    <dbReference type="NCBI Taxonomy" id="2163976"/>
    <lineage>
        <taxon>Viruses</taxon>
        <taxon>Duplodnaviria</taxon>
        <taxon>Heunggongvirae</taxon>
        <taxon>Uroviricota</taxon>
        <taxon>Caudoviricetes</taxon>
        <taxon>Autographivirales</taxon>
        <taxon>Autonotataviridae</taxon>
        <taxon>Aerosvirus</taxon>
        <taxon>Aerosvirus av25AhydR2PP</taxon>
    </lineage>
</organism>
<evidence type="ECO:0000256" key="3">
    <source>
        <dbReference type="ARBA" id="ARBA00022612"/>
    </source>
</evidence>
<keyword evidence="8 9" id="KW-0326">Glycosidase</keyword>
<dbReference type="PANTHER" id="PTHR38107">
    <property type="match status" value="1"/>
</dbReference>
<dbReference type="GO" id="GO:0030430">
    <property type="term" value="C:host cell cytoplasm"/>
    <property type="evidence" value="ECO:0007669"/>
    <property type="project" value="UniProtKB-SubCell"/>
</dbReference>
<evidence type="ECO:0000256" key="6">
    <source>
        <dbReference type="ARBA" id="ARBA00022852"/>
    </source>
</evidence>
<evidence type="ECO:0000313" key="11">
    <source>
        <dbReference type="EMBL" id="AWH15398.1"/>
    </source>
</evidence>